<keyword evidence="6 8" id="KW-1015">Disulfide bond</keyword>
<evidence type="ECO:0000256" key="5">
    <source>
        <dbReference type="ARBA" id="ARBA00022729"/>
    </source>
</evidence>
<dbReference type="EMBL" id="JASNQZ010000014">
    <property type="protein sequence ID" value="KAL0948349.1"/>
    <property type="molecule type" value="Genomic_DNA"/>
</dbReference>
<comment type="subunit">
    <text evidence="7">Self-assembles to form functional amyloid fibrils called rodlets. Self-assembly into fibrillar rodlets occurs spontaneously at hydrophobic:hydrophilic interfaces and the rodlets further associate laterally to form amphipathic monolayers.</text>
</comment>
<evidence type="ECO:0000256" key="7">
    <source>
        <dbReference type="ARBA" id="ARBA00093546"/>
    </source>
</evidence>
<feature type="chain" id="PRO_5044974760" description="Hydrophobin" evidence="8">
    <location>
        <begin position="22"/>
        <end position="111"/>
    </location>
</feature>
<feature type="signal peptide" evidence="8">
    <location>
        <begin position="1"/>
        <end position="21"/>
    </location>
</feature>
<evidence type="ECO:0000256" key="6">
    <source>
        <dbReference type="ARBA" id="ARBA00023157"/>
    </source>
</evidence>
<keyword evidence="10" id="KW-1185">Reference proteome</keyword>
<proteinExistence type="inferred from homology"/>
<dbReference type="Proteomes" id="UP001556367">
    <property type="component" value="Unassembled WGS sequence"/>
</dbReference>
<keyword evidence="3 8" id="KW-0134">Cell wall</keyword>
<evidence type="ECO:0000256" key="8">
    <source>
        <dbReference type="RuleBase" id="RU365009"/>
    </source>
</evidence>
<dbReference type="InterPro" id="IPR019778">
    <property type="entry name" value="Class_I_Hydrophobin_CS"/>
</dbReference>
<organism evidence="9 10">
    <name type="scientific">Hohenbuehelia grisea</name>
    <dbReference type="NCBI Taxonomy" id="104357"/>
    <lineage>
        <taxon>Eukaryota</taxon>
        <taxon>Fungi</taxon>
        <taxon>Dikarya</taxon>
        <taxon>Basidiomycota</taxon>
        <taxon>Agaricomycotina</taxon>
        <taxon>Agaricomycetes</taxon>
        <taxon>Agaricomycetidae</taxon>
        <taxon>Agaricales</taxon>
        <taxon>Pleurotineae</taxon>
        <taxon>Pleurotaceae</taxon>
        <taxon>Hohenbuehelia</taxon>
    </lineage>
</organism>
<comment type="similarity">
    <text evidence="2 8">Belongs to the fungal hydrophobin family.</text>
</comment>
<evidence type="ECO:0000256" key="1">
    <source>
        <dbReference type="ARBA" id="ARBA00004191"/>
    </source>
</evidence>
<keyword evidence="4 8" id="KW-0964">Secreted</keyword>
<evidence type="ECO:0000313" key="9">
    <source>
        <dbReference type="EMBL" id="KAL0948349.1"/>
    </source>
</evidence>
<dbReference type="Pfam" id="PF01185">
    <property type="entry name" value="Hydrophobin"/>
    <property type="match status" value="1"/>
</dbReference>
<gene>
    <name evidence="9" type="ORF">HGRIS_010935</name>
</gene>
<keyword evidence="5 8" id="KW-0732">Signal</keyword>
<dbReference type="InterPro" id="IPR001338">
    <property type="entry name" value="Class_I_Hydrophobin"/>
</dbReference>
<sequence>MVYLTSFSAALVLASAMLSAAAPTEPAQPAGQCNTGSLQCCQSTQQNTDAISSVAGLLGVVAPIGALVGLNCSPITGIGLGQGASCSAQPVCCTGNTFNGVIALGCTAIKL</sequence>
<comment type="subcellular location">
    <subcellularLocation>
        <location evidence="1 8">Secreted</location>
        <location evidence="1 8">Cell wall</location>
    </subcellularLocation>
</comment>
<evidence type="ECO:0000256" key="3">
    <source>
        <dbReference type="ARBA" id="ARBA00022512"/>
    </source>
</evidence>
<name>A0ABR3IY96_9AGAR</name>
<protein>
    <recommendedName>
        <fullName evidence="8">Hydrophobin</fullName>
    </recommendedName>
</protein>
<comment type="caution">
    <text evidence="9">The sequence shown here is derived from an EMBL/GenBank/DDBJ whole genome shotgun (WGS) entry which is preliminary data.</text>
</comment>
<accession>A0ABR3IY96</accession>
<dbReference type="CDD" id="cd23507">
    <property type="entry name" value="hydrophobin_I"/>
    <property type="match status" value="1"/>
</dbReference>
<dbReference type="SMART" id="SM00075">
    <property type="entry name" value="HYDRO"/>
    <property type="match status" value="1"/>
</dbReference>
<evidence type="ECO:0000256" key="4">
    <source>
        <dbReference type="ARBA" id="ARBA00022525"/>
    </source>
</evidence>
<evidence type="ECO:0000256" key="2">
    <source>
        <dbReference type="ARBA" id="ARBA00010446"/>
    </source>
</evidence>
<reference evidence="10" key="1">
    <citation type="submission" date="2024-06" db="EMBL/GenBank/DDBJ databases">
        <title>Multi-omics analyses provide insights into the biosynthesis of the anticancer antibiotic pleurotin in Hohenbuehelia grisea.</title>
        <authorList>
            <person name="Weaver J.A."/>
            <person name="Alberti F."/>
        </authorList>
    </citation>
    <scope>NUCLEOTIDE SEQUENCE [LARGE SCALE GENOMIC DNA]</scope>
    <source>
        <strain evidence="10">T-177</strain>
    </source>
</reference>
<evidence type="ECO:0000313" key="10">
    <source>
        <dbReference type="Proteomes" id="UP001556367"/>
    </source>
</evidence>
<dbReference type="PROSITE" id="PS00956">
    <property type="entry name" value="HYDROPHOBIN"/>
    <property type="match status" value="1"/>
</dbReference>